<evidence type="ECO:0000256" key="15">
    <source>
        <dbReference type="ARBA" id="ARBA00023026"/>
    </source>
</evidence>
<evidence type="ECO:0000256" key="17">
    <source>
        <dbReference type="SAM" id="MobiDB-lite"/>
    </source>
</evidence>
<keyword evidence="21" id="KW-1185">Reference proteome</keyword>
<feature type="domain" description="PAC" evidence="19">
    <location>
        <begin position="249"/>
        <end position="304"/>
    </location>
</feature>
<dbReference type="RefSeq" id="WP_147282331.1">
    <property type="nucleotide sequence ID" value="NZ_QQBB01000001.1"/>
</dbReference>
<dbReference type="GO" id="GO:0004673">
    <property type="term" value="F:protein histidine kinase activity"/>
    <property type="evidence" value="ECO:0007669"/>
    <property type="project" value="UniProtKB-EC"/>
</dbReference>
<dbReference type="Pfam" id="PF08448">
    <property type="entry name" value="PAS_4"/>
    <property type="match status" value="2"/>
</dbReference>
<evidence type="ECO:0000256" key="11">
    <source>
        <dbReference type="ARBA" id="ARBA00022741"/>
    </source>
</evidence>
<feature type="domain" description="PAC" evidence="19">
    <location>
        <begin position="380"/>
        <end position="432"/>
    </location>
</feature>
<dbReference type="InterPro" id="IPR035965">
    <property type="entry name" value="PAS-like_dom_sf"/>
</dbReference>
<keyword evidence="7" id="KW-0285">Flavoprotein</keyword>
<keyword evidence="14" id="KW-0157">Chromophore</keyword>
<dbReference type="Gene3D" id="3.30.450.20">
    <property type="entry name" value="PAS domain"/>
    <property type="match status" value="3"/>
</dbReference>
<evidence type="ECO:0000256" key="1">
    <source>
        <dbReference type="ARBA" id="ARBA00000085"/>
    </source>
</evidence>
<dbReference type="SMART" id="SM00086">
    <property type="entry name" value="PAC"/>
    <property type="match status" value="2"/>
</dbReference>
<dbReference type="InterPro" id="IPR011102">
    <property type="entry name" value="Sig_transdc_His_kinase_HWE"/>
</dbReference>
<keyword evidence="16" id="KW-0675">Receptor</keyword>
<dbReference type="PROSITE" id="PS50113">
    <property type="entry name" value="PAC"/>
    <property type="match status" value="2"/>
</dbReference>
<evidence type="ECO:0000256" key="10">
    <source>
        <dbReference type="ARBA" id="ARBA00022737"/>
    </source>
</evidence>
<evidence type="ECO:0000256" key="5">
    <source>
        <dbReference type="ARBA" id="ARBA00022553"/>
    </source>
</evidence>
<dbReference type="PANTHER" id="PTHR41523:SF7">
    <property type="entry name" value="HISTIDINE KINASE"/>
    <property type="match status" value="1"/>
</dbReference>
<dbReference type="Pfam" id="PF07536">
    <property type="entry name" value="HWE_HK"/>
    <property type="match status" value="1"/>
</dbReference>
<dbReference type="SUPFAM" id="SSF55874">
    <property type="entry name" value="ATPase domain of HSP90 chaperone/DNA topoisomerase II/histidine kinase"/>
    <property type="match status" value="1"/>
</dbReference>
<evidence type="ECO:0000313" key="21">
    <source>
        <dbReference type="Proteomes" id="UP000254925"/>
    </source>
</evidence>
<dbReference type="SUPFAM" id="SSF55785">
    <property type="entry name" value="PYP-like sensor domain (PAS domain)"/>
    <property type="match status" value="3"/>
</dbReference>
<dbReference type="EC" id="2.7.13.3" evidence="2"/>
<dbReference type="Pfam" id="PF08447">
    <property type="entry name" value="PAS_3"/>
    <property type="match status" value="1"/>
</dbReference>
<keyword evidence="10" id="KW-0677">Repeat</keyword>
<dbReference type="GO" id="GO:0009881">
    <property type="term" value="F:photoreceptor activity"/>
    <property type="evidence" value="ECO:0007669"/>
    <property type="project" value="UniProtKB-KW"/>
</dbReference>
<evidence type="ECO:0000256" key="8">
    <source>
        <dbReference type="ARBA" id="ARBA00022643"/>
    </source>
</evidence>
<evidence type="ECO:0000256" key="3">
    <source>
        <dbReference type="ARBA" id="ARBA00021740"/>
    </source>
</evidence>
<evidence type="ECO:0000313" key="20">
    <source>
        <dbReference type="EMBL" id="RDI62282.1"/>
    </source>
</evidence>
<dbReference type="GO" id="GO:0005524">
    <property type="term" value="F:ATP binding"/>
    <property type="evidence" value="ECO:0007669"/>
    <property type="project" value="UniProtKB-KW"/>
</dbReference>
<evidence type="ECO:0000259" key="19">
    <source>
        <dbReference type="PROSITE" id="PS50113"/>
    </source>
</evidence>
<evidence type="ECO:0000256" key="6">
    <source>
        <dbReference type="ARBA" id="ARBA00022606"/>
    </source>
</evidence>
<dbReference type="Proteomes" id="UP000254925">
    <property type="component" value="Unassembled WGS sequence"/>
</dbReference>
<dbReference type="SMART" id="SM00091">
    <property type="entry name" value="PAS"/>
    <property type="match status" value="3"/>
</dbReference>
<feature type="region of interest" description="Disordered" evidence="17">
    <location>
        <begin position="1"/>
        <end position="20"/>
    </location>
</feature>
<dbReference type="InterPro" id="IPR036890">
    <property type="entry name" value="HATPase_C_sf"/>
</dbReference>
<evidence type="ECO:0000256" key="16">
    <source>
        <dbReference type="ARBA" id="ARBA00023170"/>
    </source>
</evidence>
<dbReference type="Gene3D" id="3.30.565.10">
    <property type="entry name" value="Histidine kinase-like ATPase, C-terminal domain"/>
    <property type="match status" value="1"/>
</dbReference>
<gene>
    <name evidence="20" type="ORF">DES45_101550</name>
</gene>
<sequence length="623" mass="69262">MRSDHVLPAAGPTRDFLAEGGEMGGRMRAHDWSTSPLGQPETWPQSLRSLVRLMLNAKQAMFVAWGPHLGFLYNDGYAPIFGAKHPHALGRPFAEVWSDIWDQISPLVESTLSGEAVGFEDLLIPMERNGYREEAYFTFSYTPVHDEADRVAGMFCAVIETTGKVLAERRIATERERLRELFHQAPGFIAVLRGPDHVFEIANASYDQLVGHRNIIGRPALEALPELAGQGFQELLDRVYESGEPFVGRGLRVLLRREPNSEPEERFVDFVYQPIRDAAGRVSGIFAEGSDVTEAKRAEAALRESETRLKLALDAGRLAVWESNTAEDRITTSPELNRLLGFPPDSTPGTEEIRARYHPGDREKIAAVAREAIARGERYAEGEMRVVRPDGTIRWLLLRAELQPSPQGRVGQTVGVALDITERKRAEEHQRLLINELNHRVKNTLATVQSIAAQTLRNAGTTEEARSALESRLFALSRAHDVLTRENWEGAGLRAIVTEALAPFRGAWDERFHIRGPDVWLSPRMALALAMALQELSTNAVKYGALSRETGRIAIEWQLAQETGHDRLHLAWTESGGPPVSPPKRRGFGTRLIERSLAQDLNGEVRIAFTETGVVCTVDAPVG</sequence>
<dbReference type="InterPro" id="IPR000700">
    <property type="entry name" value="PAS-assoc_C"/>
</dbReference>
<dbReference type="AlphaFoldDB" id="A0A370HUU9"/>
<dbReference type="EMBL" id="QQBB01000001">
    <property type="protein sequence ID" value="RDI62282.1"/>
    <property type="molecule type" value="Genomic_DNA"/>
</dbReference>
<keyword evidence="4" id="KW-0600">Photoreceptor protein</keyword>
<evidence type="ECO:0000256" key="4">
    <source>
        <dbReference type="ARBA" id="ARBA00022543"/>
    </source>
</evidence>
<evidence type="ECO:0000256" key="14">
    <source>
        <dbReference type="ARBA" id="ARBA00022991"/>
    </source>
</evidence>
<keyword evidence="8" id="KW-0288">FMN</keyword>
<dbReference type="PROSITE" id="PS50112">
    <property type="entry name" value="PAS"/>
    <property type="match status" value="1"/>
</dbReference>
<dbReference type="InterPro" id="IPR000014">
    <property type="entry name" value="PAS"/>
</dbReference>
<organism evidence="20 21">
    <name type="scientific">Microvirga subterranea</name>
    <dbReference type="NCBI Taxonomy" id="186651"/>
    <lineage>
        <taxon>Bacteria</taxon>
        <taxon>Pseudomonadati</taxon>
        <taxon>Pseudomonadota</taxon>
        <taxon>Alphaproteobacteria</taxon>
        <taxon>Hyphomicrobiales</taxon>
        <taxon>Methylobacteriaceae</taxon>
        <taxon>Microvirga</taxon>
    </lineage>
</organism>
<proteinExistence type="predicted"/>
<dbReference type="InterPro" id="IPR013655">
    <property type="entry name" value="PAS_fold_3"/>
</dbReference>
<dbReference type="SMART" id="SM00911">
    <property type="entry name" value="HWE_HK"/>
    <property type="match status" value="1"/>
</dbReference>
<dbReference type="OrthoDB" id="9760752at2"/>
<comment type="caution">
    <text evidence="20">The sequence shown here is derived from an EMBL/GenBank/DDBJ whole genome shotgun (WGS) entry which is preliminary data.</text>
</comment>
<name>A0A370HUU9_9HYPH</name>
<keyword evidence="5" id="KW-0597">Phosphoprotein</keyword>
<keyword evidence="15" id="KW-0843">Virulence</keyword>
<dbReference type="NCBIfam" id="TIGR00229">
    <property type="entry name" value="sensory_box"/>
    <property type="match status" value="2"/>
</dbReference>
<evidence type="ECO:0000256" key="2">
    <source>
        <dbReference type="ARBA" id="ARBA00012438"/>
    </source>
</evidence>
<dbReference type="CDD" id="cd00130">
    <property type="entry name" value="PAS"/>
    <property type="match status" value="1"/>
</dbReference>
<dbReference type="PANTHER" id="PTHR41523">
    <property type="entry name" value="TWO-COMPONENT SYSTEM SENSOR PROTEIN"/>
    <property type="match status" value="1"/>
</dbReference>
<evidence type="ECO:0000259" key="18">
    <source>
        <dbReference type="PROSITE" id="PS50112"/>
    </source>
</evidence>
<feature type="domain" description="PAS" evidence="18">
    <location>
        <begin position="305"/>
        <end position="376"/>
    </location>
</feature>
<evidence type="ECO:0000256" key="13">
    <source>
        <dbReference type="ARBA" id="ARBA00022840"/>
    </source>
</evidence>
<dbReference type="InterPro" id="IPR001610">
    <property type="entry name" value="PAC"/>
</dbReference>
<keyword evidence="13" id="KW-0067">ATP-binding</keyword>
<protein>
    <recommendedName>
        <fullName evidence="3">Blue-light-activated histidine kinase</fullName>
        <ecNumber evidence="2">2.7.13.3</ecNumber>
    </recommendedName>
</protein>
<evidence type="ECO:0000256" key="9">
    <source>
        <dbReference type="ARBA" id="ARBA00022679"/>
    </source>
</evidence>
<dbReference type="Gene3D" id="2.10.70.100">
    <property type="match status" value="1"/>
</dbReference>
<dbReference type="InterPro" id="IPR013656">
    <property type="entry name" value="PAS_4"/>
</dbReference>
<keyword evidence="11" id="KW-0547">Nucleotide-binding</keyword>
<keyword evidence="9" id="KW-0808">Transferase</keyword>
<keyword evidence="6" id="KW-0716">Sensory transduction</keyword>
<evidence type="ECO:0000256" key="7">
    <source>
        <dbReference type="ARBA" id="ARBA00022630"/>
    </source>
</evidence>
<evidence type="ECO:0000256" key="12">
    <source>
        <dbReference type="ARBA" id="ARBA00022777"/>
    </source>
</evidence>
<accession>A0A370HUU9</accession>
<reference evidence="20 21" key="1">
    <citation type="submission" date="2018-07" db="EMBL/GenBank/DDBJ databases">
        <title>Genomic Encyclopedia of Type Strains, Phase IV (KMG-IV): sequencing the most valuable type-strain genomes for metagenomic binning, comparative biology and taxonomic classification.</title>
        <authorList>
            <person name="Goeker M."/>
        </authorList>
    </citation>
    <scope>NUCLEOTIDE SEQUENCE [LARGE SCALE GENOMIC DNA]</scope>
    <source>
        <strain evidence="20 21">DSM 14364</strain>
    </source>
</reference>
<comment type="catalytic activity">
    <reaction evidence="1">
        <text>ATP + protein L-histidine = ADP + protein N-phospho-L-histidine.</text>
        <dbReference type="EC" id="2.7.13.3"/>
    </reaction>
</comment>
<keyword evidence="12" id="KW-0418">Kinase</keyword>